<dbReference type="PROSITE" id="PS00571">
    <property type="entry name" value="AMIDASES"/>
    <property type="match status" value="1"/>
</dbReference>
<evidence type="ECO:0000256" key="8">
    <source>
        <dbReference type="HAMAP-Rule" id="MF_00120"/>
    </source>
</evidence>
<sequence length="464" mass="51372">MDIKTLHKKYRDGEFTVESYILSIYDLIEKNNYNTYLTLNKEKALEQSKELDEKIKNGAEIEGLFGVPVAVKDNILTKDLRTTASSKSLKDFVPFFDAVIMERLKSTDAIIIGKTNMDEYAMGGSSETSYFGATINPFDNTVTPGGSSSGSGAALAAEEAVVAFGSDTGGSVRNPADFCHVMGFAPTYGAIPRYGVISMSNSLDRVGVMGTTVSDIRELFNIARGKSELDFTSLDIEEFNGKVELNDLKIAVIELKDEYNVNPQIKELFDETIEKLKSLGANIDIVSLNYLDLINDVYTVIMSIEVESNIAKIDGLRYGQTVEKYNSTEDFYVKNRTDNFGEEVRRRIALGNFFASKDNDQKYYKQAMKIRGAVRSQIDKLFEDYDALITPTTIDLPKKVGESSADSYASFDVGMFNMLTNLSDIPAISIPMKEGVLGSIQISGKRYDDMRLLAIAEEVEGGLK</sequence>
<keyword evidence="11" id="KW-1185">Reference proteome</keyword>
<keyword evidence="2 8" id="KW-0436">Ligase</keyword>
<dbReference type="PANTHER" id="PTHR11895">
    <property type="entry name" value="TRANSAMIDASE"/>
    <property type="match status" value="1"/>
</dbReference>
<evidence type="ECO:0000256" key="4">
    <source>
        <dbReference type="ARBA" id="ARBA00022840"/>
    </source>
</evidence>
<dbReference type="SUPFAM" id="SSF75304">
    <property type="entry name" value="Amidase signature (AS) enzymes"/>
    <property type="match status" value="1"/>
</dbReference>
<accession>A0ABW9F6J0</accession>
<evidence type="ECO:0000256" key="3">
    <source>
        <dbReference type="ARBA" id="ARBA00022741"/>
    </source>
</evidence>
<name>A0ABW9F6J0_9FIRM</name>
<dbReference type="InterPro" id="IPR000120">
    <property type="entry name" value="Amidase"/>
</dbReference>
<gene>
    <name evidence="8" type="primary">gatA</name>
    <name evidence="10" type="ORF">ABGF40_02845</name>
</gene>
<evidence type="ECO:0000313" key="11">
    <source>
        <dbReference type="Proteomes" id="UP001629536"/>
    </source>
</evidence>
<evidence type="ECO:0000256" key="5">
    <source>
        <dbReference type="ARBA" id="ARBA00022917"/>
    </source>
</evidence>
<comment type="subunit">
    <text evidence="8">Heterotrimer of A, B and C subunits.</text>
</comment>
<protein>
    <recommendedName>
        <fullName evidence="8">Glutamyl-tRNA(Gln) amidotransferase subunit A</fullName>
        <shortName evidence="8">Glu-ADT subunit A</shortName>
        <ecNumber evidence="8">6.3.5.7</ecNumber>
    </recommendedName>
</protein>
<dbReference type="InterPro" id="IPR036928">
    <property type="entry name" value="AS_sf"/>
</dbReference>
<evidence type="ECO:0000313" key="10">
    <source>
        <dbReference type="EMBL" id="MFM1524603.1"/>
    </source>
</evidence>
<feature type="active site" description="Charge relay system" evidence="8">
    <location>
        <position position="147"/>
    </location>
</feature>
<comment type="similarity">
    <text evidence="1 8">Belongs to the amidase family. GatA subfamily.</text>
</comment>
<evidence type="ECO:0000256" key="6">
    <source>
        <dbReference type="ARBA" id="ARBA00025295"/>
    </source>
</evidence>
<feature type="domain" description="Amidase" evidence="9">
    <location>
        <begin position="29"/>
        <end position="453"/>
    </location>
</feature>
<proteinExistence type="inferred from homology"/>
<feature type="active site" description="Charge relay system" evidence="8">
    <location>
        <position position="72"/>
    </location>
</feature>
<keyword evidence="3 8" id="KW-0547">Nucleotide-binding</keyword>
<comment type="catalytic activity">
    <reaction evidence="7 8">
        <text>L-glutamyl-tRNA(Gln) + L-glutamine + ATP + H2O = L-glutaminyl-tRNA(Gln) + L-glutamate + ADP + phosphate + H(+)</text>
        <dbReference type="Rhea" id="RHEA:17521"/>
        <dbReference type="Rhea" id="RHEA-COMP:9681"/>
        <dbReference type="Rhea" id="RHEA-COMP:9684"/>
        <dbReference type="ChEBI" id="CHEBI:15377"/>
        <dbReference type="ChEBI" id="CHEBI:15378"/>
        <dbReference type="ChEBI" id="CHEBI:29985"/>
        <dbReference type="ChEBI" id="CHEBI:30616"/>
        <dbReference type="ChEBI" id="CHEBI:43474"/>
        <dbReference type="ChEBI" id="CHEBI:58359"/>
        <dbReference type="ChEBI" id="CHEBI:78520"/>
        <dbReference type="ChEBI" id="CHEBI:78521"/>
        <dbReference type="ChEBI" id="CHEBI:456216"/>
        <dbReference type="EC" id="6.3.5.7"/>
    </reaction>
</comment>
<dbReference type="EMBL" id="JBFNFH010000004">
    <property type="protein sequence ID" value="MFM1524603.1"/>
    <property type="molecule type" value="Genomic_DNA"/>
</dbReference>
<dbReference type="InterPro" id="IPR020556">
    <property type="entry name" value="Amidase_CS"/>
</dbReference>
<dbReference type="HAMAP" id="MF_00120">
    <property type="entry name" value="GatA"/>
    <property type="match status" value="1"/>
</dbReference>
<feature type="active site" description="Acyl-ester intermediate" evidence="8">
    <location>
        <position position="171"/>
    </location>
</feature>
<dbReference type="InterPro" id="IPR023631">
    <property type="entry name" value="Amidase_dom"/>
</dbReference>
<dbReference type="Gene3D" id="3.90.1300.10">
    <property type="entry name" value="Amidase signature (AS) domain"/>
    <property type="match status" value="1"/>
</dbReference>
<dbReference type="InterPro" id="IPR004412">
    <property type="entry name" value="GatA"/>
</dbReference>
<evidence type="ECO:0000256" key="2">
    <source>
        <dbReference type="ARBA" id="ARBA00022598"/>
    </source>
</evidence>
<keyword evidence="5 8" id="KW-0648">Protein biosynthesis</keyword>
<evidence type="ECO:0000259" key="9">
    <source>
        <dbReference type="Pfam" id="PF01425"/>
    </source>
</evidence>
<comment type="function">
    <text evidence="6 8">Allows the formation of correctly charged Gln-tRNA(Gln) through the transamidation of misacylated Glu-tRNA(Gln) in organisms which lack glutaminyl-tRNA synthetase. The reaction takes place in the presence of glutamine and ATP through an activated gamma-phospho-Glu-tRNA(Gln).</text>
</comment>
<dbReference type="Pfam" id="PF01425">
    <property type="entry name" value="Amidase"/>
    <property type="match status" value="1"/>
</dbReference>
<reference evidence="10 11" key="1">
    <citation type="journal article" date="2024" name="Front. Microbiol.">
        <title>Pangenomic and biochemical analyses of Helcococcus ovis reveal widespread tetracycline resistance and a novel bacterial species, Helcococcus bovis.</title>
        <authorList>
            <person name="Cunha F."/>
            <person name="Zhai Y."/>
            <person name="Casaro S."/>
            <person name="Jones K.L."/>
            <person name="Hernandez M."/>
            <person name="Bisinotto R.S."/>
            <person name="Kariyawasam S."/>
            <person name="Brown M.B."/>
            <person name="Phillips A."/>
            <person name="Jeong K.C."/>
            <person name="Galvao K.N."/>
        </authorList>
    </citation>
    <scope>NUCLEOTIDE SEQUENCE [LARGE SCALE GENOMIC DNA]</scope>
    <source>
        <strain evidence="10 11">KG197</strain>
    </source>
</reference>
<evidence type="ECO:0000256" key="7">
    <source>
        <dbReference type="ARBA" id="ARBA00047407"/>
    </source>
</evidence>
<evidence type="ECO:0000256" key="1">
    <source>
        <dbReference type="ARBA" id="ARBA00008069"/>
    </source>
</evidence>
<keyword evidence="4 8" id="KW-0067">ATP-binding</keyword>
<dbReference type="Proteomes" id="UP001629536">
    <property type="component" value="Unassembled WGS sequence"/>
</dbReference>
<dbReference type="RefSeq" id="WP_408126364.1">
    <property type="nucleotide sequence ID" value="NZ_JBFNFH010000004.1"/>
</dbReference>
<dbReference type="EC" id="6.3.5.7" evidence="8"/>
<comment type="caution">
    <text evidence="10">The sequence shown here is derived from an EMBL/GenBank/DDBJ whole genome shotgun (WGS) entry which is preliminary data.</text>
</comment>
<organism evidence="10 11">
    <name type="scientific">Helcococcus bovis</name>
    <dbReference type="NCBI Taxonomy" id="3153252"/>
    <lineage>
        <taxon>Bacteria</taxon>
        <taxon>Bacillati</taxon>
        <taxon>Bacillota</taxon>
        <taxon>Tissierellia</taxon>
        <taxon>Tissierellales</taxon>
        <taxon>Peptoniphilaceae</taxon>
        <taxon>Helcococcus</taxon>
    </lineage>
</organism>
<dbReference type="PANTHER" id="PTHR11895:SF7">
    <property type="entry name" value="GLUTAMYL-TRNA(GLN) AMIDOTRANSFERASE SUBUNIT A, MITOCHONDRIAL"/>
    <property type="match status" value="1"/>
</dbReference>